<dbReference type="InParanoid" id="A0A2K1WVC0"/>
<evidence type="ECO:0000313" key="1">
    <source>
        <dbReference type="EMBL" id="PNS92467.1"/>
    </source>
</evidence>
<evidence type="ECO:0000313" key="2">
    <source>
        <dbReference type="Proteomes" id="UP000006729"/>
    </source>
</evidence>
<keyword evidence="2" id="KW-1185">Reference proteome</keyword>
<dbReference type="Proteomes" id="UP000006729">
    <property type="component" value="Chromosome 18"/>
</dbReference>
<protein>
    <submittedName>
        <fullName evidence="1">Uncharacterized protein</fullName>
    </submittedName>
</protein>
<dbReference type="EMBL" id="CM009307">
    <property type="protein sequence ID" value="PNS92467.1"/>
    <property type="molecule type" value="Genomic_DNA"/>
</dbReference>
<accession>A0A2K1WVC0</accession>
<dbReference type="AlphaFoldDB" id="A0A2K1WVC0"/>
<reference evidence="1 2" key="1">
    <citation type="journal article" date="2006" name="Science">
        <title>The genome of black cottonwood, Populus trichocarpa (Torr. &amp; Gray).</title>
        <authorList>
            <person name="Tuskan G.A."/>
            <person name="Difazio S."/>
            <person name="Jansson S."/>
            <person name="Bohlmann J."/>
            <person name="Grigoriev I."/>
            <person name="Hellsten U."/>
            <person name="Putnam N."/>
            <person name="Ralph S."/>
            <person name="Rombauts S."/>
            <person name="Salamov A."/>
            <person name="Schein J."/>
            <person name="Sterck L."/>
            <person name="Aerts A."/>
            <person name="Bhalerao R.R."/>
            <person name="Bhalerao R.P."/>
            <person name="Blaudez D."/>
            <person name="Boerjan W."/>
            <person name="Brun A."/>
            <person name="Brunner A."/>
            <person name="Busov V."/>
            <person name="Campbell M."/>
            <person name="Carlson J."/>
            <person name="Chalot M."/>
            <person name="Chapman J."/>
            <person name="Chen G.L."/>
            <person name="Cooper D."/>
            <person name="Coutinho P.M."/>
            <person name="Couturier J."/>
            <person name="Covert S."/>
            <person name="Cronk Q."/>
            <person name="Cunningham R."/>
            <person name="Davis J."/>
            <person name="Degroeve S."/>
            <person name="Dejardin A."/>
            <person name="Depamphilis C."/>
            <person name="Detter J."/>
            <person name="Dirks B."/>
            <person name="Dubchak I."/>
            <person name="Duplessis S."/>
            <person name="Ehlting J."/>
            <person name="Ellis B."/>
            <person name="Gendler K."/>
            <person name="Goodstein D."/>
            <person name="Gribskov M."/>
            <person name="Grimwood J."/>
            <person name="Groover A."/>
            <person name="Gunter L."/>
            <person name="Hamberger B."/>
            <person name="Heinze B."/>
            <person name="Helariutta Y."/>
            <person name="Henrissat B."/>
            <person name="Holligan D."/>
            <person name="Holt R."/>
            <person name="Huang W."/>
            <person name="Islam-Faridi N."/>
            <person name="Jones S."/>
            <person name="Jones-Rhoades M."/>
            <person name="Jorgensen R."/>
            <person name="Joshi C."/>
            <person name="Kangasjarvi J."/>
            <person name="Karlsson J."/>
            <person name="Kelleher C."/>
            <person name="Kirkpatrick R."/>
            <person name="Kirst M."/>
            <person name="Kohler A."/>
            <person name="Kalluri U."/>
            <person name="Larimer F."/>
            <person name="Leebens-Mack J."/>
            <person name="Leple J.C."/>
            <person name="Locascio P."/>
            <person name="Lou Y."/>
            <person name="Lucas S."/>
            <person name="Martin F."/>
            <person name="Montanini B."/>
            <person name="Napoli C."/>
            <person name="Nelson D.R."/>
            <person name="Nelson C."/>
            <person name="Nieminen K."/>
            <person name="Nilsson O."/>
            <person name="Pereda V."/>
            <person name="Peter G."/>
            <person name="Philippe R."/>
            <person name="Pilate G."/>
            <person name="Poliakov A."/>
            <person name="Razumovskaya J."/>
            <person name="Richardson P."/>
            <person name="Rinaldi C."/>
            <person name="Ritland K."/>
            <person name="Rouze P."/>
            <person name="Ryaboy D."/>
            <person name="Schmutz J."/>
            <person name="Schrader J."/>
            <person name="Segerman B."/>
            <person name="Shin H."/>
            <person name="Siddiqui A."/>
            <person name="Sterky F."/>
            <person name="Terry A."/>
            <person name="Tsai C.J."/>
            <person name="Uberbacher E."/>
            <person name="Unneberg P."/>
            <person name="Vahala J."/>
            <person name="Wall K."/>
            <person name="Wessler S."/>
            <person name="Yang G."/>
            <person name="Yin T."/>
            <person name="Douglas C."/>
            <person name="Marra M."/>
            <person name="Sandberg G."/>
            <person name="Van de Peer Y."/>
            <person name="Rokhsar D."/>
        </authorList>
    </citation>
    <scope>NUCLEOTIDE SEQUENCE [LARGE SCALE GENOMIC DNA]</scope>
    <source>
        <strain evidence="2">cv. Nisqually</strain>
    </source>
</reference>
<organism evidence="1 2">
    <name type="scientific">Populus trichocarpa</name>
    <name type="common">Western balsam poplar</name>
    <name type="synonym">Populus balsamifera subsp. trichocarpa</name>
    <dbReference type="NCBI Taxonomy" id="3694"/>
    <lineage>
        <taxon>Eukaryota</taxon>
        <taxon>Viridiplantae</taxon>
        <taxon>Streptophyta</taxon>
        <taxon>Embryophyta</taxon>
        <taxon>Tracheophyta</taxon>
        <taxon>Spermatophyta</taxon>
        <taxon>Magnoliopsida</taxon>
        <taxon>eudicotyledons</taxon>
        <taxon>Gunneridae</taxon>
        <taxon>Pentapetalae</taxon>
        <taxon>rosids</taxon>
        <taxon>fabids</taxon>
        <taxon>Malpighiales</taxon>
        <taxon>Salicaceae</taxon>
        <taxon>Saliceae</taxon>
        <taxon>Populus</taxon>
    </lineage>
</organism>
<name>A0A2K1WVC0_POPTR</name>
<sequence>MFGGIKERRLKVPVLWPPERQAKSSEHDISTSQASPIKIQSLTLYLMQWLMNKDRKTLDVLGLNSNSI</sequence>
<gene>
    <name evidence="1" type="ORF">POPTR_018G034300</name>
</gene>
<proteinExistence type="predicted"/>